<keyword evidence="3" id="KW-1185">Reference proteome</keyword>
<evidence type="ECO:0000256" key="1">
    <source>
        <dbReference type="SAM" id="MobiDB-lite"/>
    </source>
</evidence>
<proteinExistence type="predicted"/>
<sequence length="38" mass="4025">MLSSIIKIQKQCGASTPGEAGHTPLHAQSTLLTRNYNG</sequence>
<name>A0ABN4MBR5_9BURK</name>
<reference evidence="2 3" key="1">
    <citation type="submission" date="2015-11" db="EMBL/GenBank/DDBJ databases">
        <title>Exploring the genomic traits of fungus-feeding bacterial genus Collimonas.</title>
        <authorList>
            <person name="Song C."/>
            <person name="Schmidt R."/>
            <person name="de Jager V."/>
            <person name="Krzyzanowska D."/>
            <person name="Jongedijk E."/>
            <person name="Cankar K."/>
            <person name="Beekwilder J."/>
            <person name="van Veen A."/>
            <person name="de Boer W."/>
            <person name="van Veen J.A."/>
            <person name="Garbeva P."/>
        </authorList>
    </citation>
    <scope>NUCLEOTIDE SEQUENCE [LARGE SCALE GENOMIC DNA]</scope>
    <source>
        <strain evidence="2 3">Ter291</strain>
    </source>
</reference>
<feature type="compositionally biased region" description="Polar residues" evidence="1">
    <location>
        <begin position="26"/>
        <end position="38"/>
    </location>
</feature>
<protein>
    <submittedName>
        <fullName evidence="2">Uncharacterized protein</fullName>
    </submittedName>
</protein>
<dbReference type="Proteomes" id="UP000074914">
    <property type="component" value="Chromosome"/>
</dbReference>
<dbReference type="EMBL" id="CP013236">
    <property type="protein sequence ID" value="AMP14139.1"/>
    <property type="molecule type" value="Genomic_DNA"/>
</dbReference>
<accession>A0ABN4MBR5</accession>
<organism evidence="2 3">
    <name type="scientific">Collimonas pratensis</name>
    <dbReference type="NCBI Taxonomy" id="279113"/>
    <lineage>
        <taxon>Bacteria</taxon>
        <taxon>Pseudomonadati</taxon>
        <taxon>Pseudomonadota</taxon>
        <taxon>Betaproteobacteria</taxon>
        <taxon>Burkholderiales</taxon>
        <taxon>Oxalobacteraceae</taxon>
        <taxon>Collimonas</taxon>
    </lineage>
</organism>
<evidence type="ECO:0000313" key="2">
    <source>
        <dbReference type="EMBL" id="AMP14139.1"/>
    </source>
</evidence>
<gene>
    <name evidence="2" type="ORF">CPter291_1873</name>
</gene>
<feature type="region of interest" description="Disordered" evidence="1">
    <location>
        <begin position="13"/>
        <end position="38"/>
    </location>
</feature>
<evidence type="ECO:0000313" key="3">
    <source>
        <dbReference type="Proteomes" id="UP000074914"/>
    </source>
</evidence>